<gene>
    <name evidence="1" type="ORF">K6K41_05940</name>
</gene>
<organism evidence="1 2">
    <name type="scientific">Chenggangzhangella methanolivorans</name>
    <dbReference type="NCBI Taxonomy" id="1437009"/>
    <lineage>
        <taxon>Bacteria</taxon>
        <taxon>Pseudomonadati</taxon>
        <taxon>Pseudomonadota</taxon>
        <taxon>Alphaproteobacteria</taxon>
        <taxon>Hyphomicrobiales</taxon>
        <taxon>Methylopilaceae</taxon>
        <taxon>Chenggangzhangella</taxon>
    </lineage>
</organism>
<keyword evidence="2" id="KW-1185">Reference proteome</keyword>
<sequence>MSDIQTCMASLVVVVGAQGDATRAVDQHIEAYLLQAQQSPVQALVDLKAAFDEMRLDGRMAAYISSRIDMALATAQSTIDSAGADRDAETAV</sequence>
<dbReference type="KEGG" id="cmet:K6K41_05940"/>
<dbReference type="Proteomes" id="UP000825701">
    <property type="component" value="Chromosome"/>
</dbReference>
<proteinExistence type="predicted"/>
<accession>A0A9E6RC28</accession>
<protein>
    <submittedName>
        <fullName evidence="1">Uncharacterized protein</fullName>
    </submittedName>
</protein>
<reference evidence="1" key="1">
    <citation type="submission" date="2021-08" db="EMBL/GenBank/DDBJ databases">
        <authorList>
            <person name="Zhang H."/>
            <person name="Xu M."/>
            <person name="Yu Z."/>
            <person name="Yang L."/>
            <person name="Cai Y."/>
        </authorList>
    </citation>
    <scope>NUCLEOTIDE SEQUENCE</scope>
    <source>
        <strain evidence="1">CHL1</strain>
    </source>
</reference>
<dbReference type="EMBL" id="CP081869">
    <property type="protein sequence ID" value="QZO01110.1"/>
    <property type="molecule type" value="Genomic_DNA"/>
</dbReference>
<evidence type="ECO:0000313" key="2">
    <source>
        <dbReference type="Proteomes" id="UP000825701"/>
    </source>
</evidence>
<dbReference type="AlphaFoldDB" id="A0A9E6RC28"/>
<name>A0A9E6RC28_9HYPH</name>
<evidence type="ECO:0000313" key="1">
    <source>
        <dbReference type="EMBL" id="QZO01110.1"/>
    </source>
</evidence>
<dbReference type="RefSeq" id="WP_261404340.1">
    <property type="nucleotide sequence ID" value="NZ_CP081869.1"/>
</dbReference>